<sequence>MHTEAHGGRRAPVFPAPFTRRTAGRGRPLVGSVQQEYAPSKATHKLAPMLCVLWLRECRAYLRHADLTTGRLTTTPDPHEARRLPEDEAETFGQDVIDATGARVELRPYYPREAQLTLIGG</sequence>
<protein>
    <submittedName>
        <fullName evidence="2">Uncharacterized protein</fullName>
    </submittedName>
</protein>
<reference evidence="2 3" key="1">
    <citation type="submission" date="2019-03" db="EMBL/GenBank/DDBJ databases">
        <title>Genomic Encyclopedia of Type Strains, Phase IV (KMG-IV): sequencing the most valuable type-strain genomes for metagenomic binning, comparative biology and taxonomic classification.</title>
        <authorList>
            <person name="Goeker M."/>
        </authorList>
    </citation>
    <scope>NUCLEOTIDE SEQUENCE [LARGE SCALE GENOMIC DNA]</scope>
    <source>
        <strain evidence="2 3">DSM 1709</strain>
    </source>
</reference>
<dbReference type="RefSeq" id="WP_132648563.1">
    <property type="nucleotide sequence ID" value="NZ_CP181386.1"/>
</dbReference>
<accession>A0A4R2M348</accession>
<dbReference type="GeneID" id="99683142"/>
<dbReference type="EMBL" id="SLXD01000011">
    <property type="protein sequence ID" value="TCP00942.1"/>
    <property type="molecule type" value="Genomic_DNA"/>
</dbReference>
<organism evidence="2 3">
    <name type="scientific">Rubrivivax gelatinosus</name>
    <name type="common">Rhodocyclus gelatinosus</name>
    <name type="synonym">Rhodopseudomonas gelatinosa</name>
    <dbReference type="NCBI Taxonomy" id="28068"/>
    <lineage>
        <taxon>Bacteria</taxon>
        <taxon>Pseudomonadati</taxon>
        <taxon>Pseudomonadota</taxon>
        <taxon>Betaproteobacteria</taxon>
        <taxon>Burkholderiales</taxon>
        <taxon>Sphaerotilaceae</taxon>
        <taxon>Rubrivivax</taxon>
    </lineage>
</organism>
<comment type="caution">
    <text evidence="2">The sequence shown here is derived from an EMBL/GenBank/DDBJ whole genome shotgun (WGS) entry which is preliminary data.</text>
</comment>
<name>A0A4R2M348_RUBGE</name>
<dbReference type="AlphaFoldDB" id="A0A4R2M348"/>
<feature type="region of interest" description="Disordered" evidence="1">
    <location>
        <begin position="1"/>
        <end position="38"/>
    </location>
</feature>
<evidence type="ECO:0000313" key="3">
    <source>
        <dbReference type="Proteomes" id="UP000295106"/>
    </source>
</evidence>
<evidence type="ECO:0000313" key="2">
    <source>
        <dbReference type="EMBL" id="TCP00942.1"/>
    </source>
</evidence>
<gene>
    <name evidence="2" type="ORF">EV684_111147</name>
</gene>
<dbReference type="OrthoDB" id="9985391at2"/>
<dbReference type="Proteomes" id="UP000295106">
    <property type="component" value="Unassembled WGS sequence"/>
</dbReference>
<proteinExistence type="predicted"/>
<evidence type="ECO:0000256" key="1">
    <source>
        <dbReference type="SAM" id="MobiDB-lite"/>
    </source>
</evidence>